<dbReference type="AlphaFoldDB" id="A0A6M8U8W5"/>
<protein>
    <submittedName>
        <fullName evidence="3">Fatty acid desaturase</fullName>
    </submittedName>
</protein>
<evidence type="ECO:0000313" key="4">
    <source>
        <dbReference type="Proteomes" id="UP000505325"/>
    </source>
</evidence>
<keyword evidence="1" id="KW-0472">Membrane</keyword>
<name>A0A6M8U8W5_9GAMM</name>
<dbReference type="Pfam" id="PF00487">
    <property type="entry name" value="FA_desaturase"/>
    <property type="match status" value="1"/>
</dbReference>
<dbReference type="EMBL" id="CP054212">
    <property type="protein sequence ID" value="QKJ87148.1"/>
    <property type="molecule type" value="Genomic_DNA"/>
</dbReference>
<feature type="transmembrane region" description="Helical" evidence="1">
    <location>
        <begin position="206"/>
        <end position="227"/>
    </location>
</feature>
<keyword evidence="1" id="KW-1133">Transmembrane helix</keyword>
<feature type="transmembrane region" description="Helical" evidence="1">
    <location>
        <begin position="23"/>
        <end position="42"/>
    </location>
</feature>
<evidence type="ECO:0000256" key="1">
    <source>
        <dbReference type="SAM" id="Phobius"/>
    </source>
</evidence>
<dbReference type="RefSeq" id="WP_173634111.1">
    <property type="nucleotide sequence ID" value="NZ_CP054212.1"/>
</dbReference>
<dbReference type="CDD" id="cd03509">
    <property type="entry name" value="DesA_FADS-like"/>
    <property type="match status" value="1"/>
</dbReference>
<gene>
    <name evidence="3" type="ORF">PMPD1_2203</name>
</gene>
<accession>A0A6M8U8W5</accession>
<reference evidence="3 4" key="1">
    <citation type="submission" date="2020-06" db="EMBL/GenBank/DDBJ databases">
        <title>Genome sequence of Paramixta manurensis strain PD-1.</title>
        <authorList>
            <person name="Lee C.W."/>
            <person name="Kim J."/>
        </authorList>
    </citation>
    <scope>NUCLEOTIDE SEQUENCE [LARGE SCALE GENOMIC DNA]</scope>
    <source>
        <strain evidence="3 4">PD-1</strain>
    </source>
</reference>
<dbReference type="KEGG" id="pmak:PMPD1_2203"/>
<feature type="transmembrane region" description="Helical" evidence="1">
    <location>
        <begin position="182"/>
        <end position="199"/>
    </location>
</feature>
<sequence length="341" mass="39410">MSSHSHYLHAAQRAWIKQLSRRWYWRLELPTWGLIAVIYGGWGCGTLFWHAIGPWLGTPLLLLLTCWYMSLQHELIHGHPTRHAGFNQLFGLAPLAVFYPYGLYRDSHIQHHRNDHLTTPHEDPETYYFSPEQWQRYPRLLPLLARVRNTFSGRVLMGPWLDIALTLRSAVSALFAVNLRAIGMWLVHGILLLVMFYWLRQQGISALWYVLTIALPALSLTKVRSFYEHRAEEAPETRSVINEAAWPWRLLFLNLNYHLVHHDLPGLPWYGLPQVYHAERQAYHKRSGGYVVQGYGVWLRQYAVKPIDVTVHPLSPAAPGTELQGAECRSPFPCTASIETP</sequence>
<evidence type="ECO:0000259" key="2">
    <source>
        <dbReference type="Pfam" id="PF00487"/>
    </source>
</evidence>
<organism evidence="3 4">
    <name type="scientific">Paramixta manurensis</name>
    <dbReference type="NCBI Taxonomy" id="2740817"/>
    <lineage>
        <taxon>Bacteria</taxon>
        <taxon>Pseudomonadati</taxon>
        <taxon>Pseudomonadota</taxon>
        <taxon>Gammaproteobacteria</taxon>
        <taxon>Enterobacterales</taxon>
        <taxon>Erwiniaceae</taxon>
        <taxon>Paramixta</taxon>
    </lineage>
</organism>
<keyword evidence="4" id="KW-1185">Reference proteome</keyword>
<keyword evidence="1" id="KW-0812">Transmembrane</keyword>
<dbReference type="GO" id="GO:0006629">
    <property type="term" value="P:lipid metabolic process"/>
    <property type="evidence" value="ECO:0007669"/>
    <property type="project" value="InterPro"/>
</dbReference>
<dbReference type="InterPro" id="IPR005804">
    <property type="entry name" value="FA_desaturase_dom"/>
</dbReference>
<feature type="domain" description="Fatty acid desaturase" evidence="2">
    <location>
        <begin position="55"/>
        <end position="290"/>
    </location>
</feature>
<evidence type="ECO:0000313" key="3">
    <source>
        <dbReference type="EMBL" id="QKJ87148.1"/>
    </source>
</evidence>
<dbReference type="Proteomes" id="UP000505325">
    <property type="component" value="Chromosome"/>
</dbReference>
<proteinExistence type="predicted"/>